<dbReference type="AlphaFoldDB" id="A0A6J6Z717"/>
<dbReference type="EMBL" id="CAFBON010000096">
    <property type="protein sequence ID" value="CAB4989248.1"/>
    <property type="molecule type" value="Genomic_DNA"/>
</dbReference>
<sequence length="222" mass="24284">MSQRFRDLMAQGPNGFALDEACLLIAAHARPSLDVGGYLSRLDELAGEILPPTLDGLIDSIFGPHGFHGNTDNYYDPANSYLDQVIDRRVGIPITLAVVAMEVGRRAGVPLWGVSMPGHFLLRDKVDPDVFLDPFNGGRILGAGDCRRLHFALSGGSPWEDAFLNPASKLTVVARMLSNLKAVATSRDDLGMLRWVLLLRQAIPGLAEQERDEFQAVTSRFN</sequence>
<feature type="domain" description="Protein SirB1 N-terminal" evidence="1">
    <location>
        <begin position="53"/>
        <end position="177"/>
    </location>
</feature>
<evidence type="ECO:0000313" key="2">
    <source>
        <dbReference type="EMBL" id="CAB4814968.1"/>
    </source>
</evidence>
<evidence type="ECO:0000313" key="3">
    <source>
        <dbReference type="EMBL" id="CAB4989248.1"/>
    </source>
</evidence>
<dbReference type="Pfam" id="PF13369">
    <property type="entry name" value="Transglut_core2"/>
    <property type="match status" value="1"/>
</dbReference>
<proteinExistence type="predicted"/>
<evidence type="ECO:0000259" key="1">
    <source>
        <dbReference type="Pfam" id="PF13369"/>
    </source>
</evidence>
<reference evidence="2" key="1">
    <citation type="submission" date="2020-05" db="EMBL/GenBank/DDBJ databases">
        <authorList>
            <person name="Chiriac C."/>
            <person name="Salcher M."/>
            <person name="Ghai R."/>
            <person name="Kavagutti S V."/>
        </authorList>
    </citation>
    <scope>NUCLEOTIDE SEQUENCE</scope>
</reference>
<dbReference type="EMBL" id="CAFAAJ010000134">
    <property type="protein sequence ID" value="CAB4814968.1"/>
    <property type="molecule type" value="Genomic_DNA"/>
</dbReference>
<dbReference type="InterPro" id="IPR032698">
    <property type="entry name" value="SirB1_N"/>
</dbReference>
<protein>
    <submittedName>
        <fullName evidence="2">Unannotated protein</fullName>
    </submittedName>
</protein>
<dbReference type="PANTHER" id="PTHR31350">
    <property type="entry name" value="SI:DKEY-261L7.2"/>
    <property type="match status" value="1"/>
</dbReference>
<name>A0A6J6Z717_9ZZZZ</name>
<accession>A0A6J6Z717</accession>
<organism evidence="2">
    <name type="scientific">freshwater metagenome</name>
    <dbReference type="NCBI Taxonomy" id="449393"/>
    <lineage>
        <taxon>unclassified sequences</taxon>
        <taxon>metagenomes</taxon>
        <taxon>ecological metagenomes</taxon>
    </lineage>
</organism>
<dbReference type="PANTHER" id="PTHR31350:SF21">
    <property type="entry name" value="F-BOX ONLY PROTEIN 21"/>
    <property type="match status" value="1"/>
</dbReference>
<gene>
    <name evidence="2" type="ORF">UFOPK3001_01824</name>
    <name evidence="3" type="ORF">UFOPK3954_01056</name>
</gene>